<dbReference type="InterPro" id="IPR050848">
    <property type="entry name" value="Homeobox_TF"/>
</dbReference>
<comment type="caution">
    <text evidence="9">The sequence shown here is derived from an EMBL/GenBank/DDBJ whole genome shotgun (WGS) entry which is preliminary data.</text>
</comment>
<keyword evidence="2 5" id="KW-0238">DNA-binding</keyword>
<evidence type="ECO:0000313" key="9">
    <source>
        <dbReference type="EMBL" id="KAF0769987.1"/>
    </source>
</evidence>
<dbReference type="PROSITE" id="PS50071">
    <property type="entry name" value="HOMEOBOX_2"/>
    <property type="match status" value="1"/>
</dbReference>
<feature type="compositionally biased region" description="Basic residues" evidence="7">
    <location>
        <begin position="419"/>
        <end position="438"/>
    </location>
</feature>
<dbReference type="GO" id="GO:0003677">
    <property type="term" value="F:DNA binding"/>
    <property type="evidence" value="ECO:0007669"/>
    <property type="project" value="UniProtKB-UniRule"/>
</dbReference>
<evidence type="ECO:0000256" key="1">
    <source>
        <dbReference type="ARBA" id="ARBA00004123"/>
    </source>
</evidence>
<dbReference type="InterPro" id="IPR001356">
    <property type="entry name" value="HD"/>
</dbReference>
<reference evidence="9 10" key="1">
    <citation type="submission" date="2019-08" db="EMBL/GenBank/DDBJ databases">
        <title>Whole genome of Aphis craccivora.</title>
        <authorList>
            <person name="Voronova N.V."/>
            <person name="Shulinski R.S."/>
            <person name="Bandarenka Y.V."/>
            <person name="Zhorov D.G."/>
            <person name="Warner D."/>
        </authorList>
    </citation>
    <scope>NUCLEOTIDE SEQUENCE [LARGE SCALE GENOMIC DNA]</scope>
    <source>
        <strain evidence="9">180601</strain>
        <tissue evidence="9">Whole Body</tissue>
    </source>
</reference>
<evidence type="ECO:0000313" key="10">
    <source>
        <dbReference type="Proteomes" id="UP000478052"/>
    </source>
</evidence>
<evidence type="ECO:0000256" key="6">
    <source>
        <dbReference type="RuleBase" id="RU000682"/>
    </source>
</evidence>
<protein>
    <submittedName>
        <fullName evidence="9">Homeobox protein Dlx4b-like</fullName>
    </submittedName>
</protein>
<dbReference type="OrthoDB" id="6159439at2759"/>
<dbReference type="Gene3D" id="1.10.10.60">
    <property type="entry name" value="Homeodomain-like"/>
    <property type="match status" value="1"/>
</dbReference>
<organism evidence="9 10">
    <name type="scientific">Aphis craccivora</name>
    <name type="common">Cowpea aphid</name>
    <dbReference type="NCBI Taxonomy" id="307492"/>
    <lineage>
        <taxon>Eukaryota</taxon>
        <taxon>Metazoa</taxon>
        <taxon>Ecdysozoa</taxon>
        <taxon>Arthropoda</taxon>
        <taxon>Hexapoda</taxon>
        <taxon>Insecta</taxon>
        <taxon>Pterygota</taxon>
        <taxon>Neoptera</taxon>
        <taxon>Paraneoptera</taxon>
        <taxon>Hemiptera</taxon>
        <taxon>Sternorrhyncha</taxon>
        <taxon>Aphidomorpha</taxon>
        <taxon>Aphidoidea</taxon>
        <taxon>Aphididae</taxon>
        <taxon>Aphidini</taxon>
        <taxon>Aphis</taxon>
        <taxon>Aphis</taxon>
    </lineage>
</organism>
<feature type="compositionally biased region" description="Low complexity" evidence="7">
    <location>
        <begin position="363"/>
        <end position="372"/>
    </location>
</feature>
<keyword evidence="3 5" id="KW-0371">Homeobox</keyword>
<dbReference type="PANTHER" id="PTHR24333">
    <property type="entry name" value="HOMEO BOX HB9 LIKE A-RELATED"/>
    <property type="match status" value="1"/>
</dbReference>
<dbReference type="SUPFAM" id="SSF46689">
    <property type="entry name" value="Homeodomain-like"/>
    <property type="match status" value="1"/>
</dbReference>
<dbReference type="GO" id="GO:0005634">
    <property type="term" value="C:nucleus"/>
    <property type="evidence" value="ECO:0007669"/>
    <property type="project" value="UniProtKB-SubCell"/>
</dbReference>
<dbReference type="SMART" id="SM00389">
    <property type="entry name" value="HOX"/>
    <property type="match status" value="1"/>
</dbReference>
<accession>A0A6G0ZFZ1</accession>
<name>A0A6G0ZFZ1_APHCR</name>
<dbReference type="CDD" id="cd00086">
    <property type="entry name" value="homeodomain"/>
    <property type="match status" value="1"/>
</dbReference>
<dbReference type="Pfam" id="PF00046">
    <property type="entry name" value="Homeodomain"/>
    <property type="match status" value="1"/>
</dbReference>
<proteinExistence type="predicted"/>
<dbReference type="Proteomes" id="UP000478052">
    <property type="component" value="Unassembled WGS sequence"/>
</dbReference>
<evidence type="ECO:0000256" key="5">
    <source>
        <dbReference type="PROSITE-ProRule" id="PRU00108"/>
    </source>
</evidence>
<dbReference type="AlphaFoldDB" id="A0A6G0ZFZ1"/>
<dbReference type="GO" id="GO:0000981">
    <property type="term" value="F:DNA-binding transcription factor activity, RNA polymerase II-specific"/>
    <property type="evidence" value="ECO:0007669"/>
    <property type="project" value="InterPro"/>
</dbReference>
<dbReference type="PRINTS" id="PR00024">
    <property type="entry name" value="HOMEOBOX"/>
</dbReference>
<dbReference type="InterPro" id="IPR009057">
    <property type="entry name" value="Homeodomain-like_sf"/>
</dbReference>
<dbReference type="PANTHER" id="PTHR24333:SF9">
    <property type="entry name" value="HOMEOBOX DOMAIN-CONTAINING PROTEIN"/>
    <property type="match status" value="1"/>
</dbReference>
<comment type="subcellular location">
    <subcellularLocation>
        <location evidence="1 5 6">Nucleus</location>
    </subcellularLocation>
</comment>
<sequence>MDTSSDSESELSPGAYNQVAYEAAAAMTGYDDTAIVKSPSRHSESSGSGSDVAEPRGALAHHKFSIDRILGRFSGSDGAAATAIDSCPETSDIGKRHRNELALRGVGEYNLFLRWYFAILSRWCGGYLGFRGDWDSIAELNGHNFPYSSLLYGGWFAAAAAAAVANKTPPSHLFGLQVIDIDPKSNENLHHKPDSICELKWKVATTVASFPIGSSCATSALIPDAGRSGCIQNVNSPQTEIYFLTPKTVGRRSRKPGLDRKPRQAYSAKQLERLEAEFKTDKYLSVSKRMELSKALNLTEVQIKTWFQNRRTKWKKQLASKLKIAHRHGYFQPVQHYASLFAPHCYFPAAAAAAAVTAASTASSSPSVTGSALQNFGCGPPPPPQQTTTSTGPAAESLEHDESATAVVERQVASAKTERQHHHHQHHHNHHHLHHQQR</sequence>
<evidence type="ECO:0000259" key="8">
    <source>
        <dbReference type="PROSITE" id="PS50071"/>
    </source>
</evidence>
<dbReference type="EMBL" id="VUJU01000502">
    <property type="protein sequence ID" value="KAF0769987.1"/>
    <property type="molecule type" value="Genomic_DNA"/>
</dbReference>
<evidence type="ECO:0000256" key="7">
    <source>
        <dbReference type="SAM" id="MobiDB-lite"/>
    </source>
</evidence>
<feature type="DNA-binding region" description="Homeobox" evidence="5">
    <location>
        <begin position="259"/>
        <end position="318"/>
    </location>
</feature>
<evidence type="ECO:0000256" key="2">
    <source>
        <dbReference type="ARBA" id="ARBA00023125"/>
    </source>
</evidence>
<evidence type="ECO:0000256" key="3">
    <source>
        <dbReference type="ARBA" id="ARBA00023155"/>
    </source>
</evidence>
<gene>
    <name evidence="9" type="ORF">FWK35_00005843</name>
</gene>
<feature type="domain" description="Homeobox" evidence="8">
    <location>
        <begin position="257"/>
        <end position="317"/>
    </location>
</feature>
<keyword evidence="4 5" id="KW-0539">Nucleus</keyword>
<dbReference type="InterPro" id="IPR017970">
    <property type="entry name" value="Homeobox_CS"/>
</dbReference>
<dbReference type="PROSITE" id="PS00027">
    <property type="entry name" value="HOMEOBOX_1"/>
    <property type="match status" value="1"/>
</dbReference>
<feature type="region of interest" description="Disordered" evidence="7">
    <location>
        <begin position="363"/>
        <end position="438"/>
    </location>
</feature>
<keyword evidence="10" id="KW-1185">Reference proteome</keyword>
<dbReference type="InterPro" id="IPR020479">
    <property type="entry name" value="HD_metazoa"/>
</dbReference>
<evidence type="ECO:0000256" key="4">
    <source>
        <dbReference type="ARBA" id="ARBA00023242"/>
    </source>
</evidence>